<dbReference type="SUPFAM" id="SSF51445">
    <property type="entry name" value="(Trans)glycosidases"/>
    <property type="match status" value="1"/>
</dbReference>
<gene>
    <name evidence="10" type="ORF">C7446_0466</name>
</gene>
<dbReference type="InterPro" id="IPR001764">
    <property type="entry name" value="Glyco_hydro_3_N"/>
</dbReference>
<dbReference type="PROSITE" id="PS00775">
    <property type="entry name" value="GLYCOSYL_HYDROL_F3"/>
    <property type="match status" value="1"/>
</dbReference>
<dbReference type="InterPro" id="IPR017853">
    <property type="entry name" value="GH"/>
</dbReference>
<dbReference type="OrthoDB" id="9781691at2"/>
<evidence type="ECO:0000256" key="5">
    <source>
        <dbReference type="ARBA" id="ARBA00031448"/>
    </source>
</evidence>
<dbReference type="Gene3D" id="3.20.20.300">
    <property type="entry name" value="Glycoside hydrolase, family 3, N-terminal domain"/>
    <property type="match status" value="1"/>
</dbReference>
<dbReference type="InterPro" id="IPR036962">
    <property type="entry name" value="Glyco_hydro_3_N_sf"/>
</dbReference>
<dbReference type="PRINTS" id="PR00133">
    <property type="entry name" value="GLHYDRLASE3"/>
</dbReference>
<evidence type="ECO:0000256" key="8">
    <source>
        <dbReference type="RuleBase" id="RU361161"/>
    </source>
</evidence>
<dbReference type="InterPro" id="IPR002772">
    <property type="entry name" value="Glyco_hydro_3_C"/>
</dbReference>
<organism evidence="10 11">
    <name type="scientific">Kushneria sinocarnis</name>
    <dbReference type="NCBI Taxonomy" id="595502"/>
    <lineage>
        <taxon>Bacteria</taxon>
        <taxon>Pseudomonadati</taxon>
        <taxon>Pseudomonadota</taxon>
        <taxon>Gammaproteobacteria</taxon>
        <taxon>Oceanospirillales</taxon>
        <taxon>Halomonadaceae</taxon>
        <taxon>Kushneria</taxon>
    </lineage>
</organism>
<dbReference type="RefSeq" id="WP_121170882.1">
    <property type="nucleotide sequence ID" value="NZ_RBIN01000001.1"/>
</dbReference>
<evidence type="ECO:0000256" key="7">
    <source>
        <dbReference type="ARBA" id="ARBA00032594"/>
    </source>
</evidence>
<dbReference type="GO" id="GO:0008422">
    <property type="term" value="F:beta-glucosidase activity"/>
    <property type="evidence" value="ECO:0007669"/>
    <property type="project" value="UniProtKB-ARBA"/>
</dbReference>
<comment type="similarity">
    <text evidence="1 8">Belongs to the glycosyl hydrolase 3 family.</text>
</comment>
<evidence type="ECO:0000259" key="9">
    <source>
        <dbReference type="SMART" id="SM01217"/>
    </source>
</evidence>
<name>A0A420X1M6_9GAMM</name>
<reference evidence="10 11" key="1">
    <citation type="submission" date="2018-10" db="EMBL/GenBank/DDBJ databases">
        <title>Genomic Encyclopedia of Type Strains, Phase IV (KMG-IV): sequencing the most valuable type-strain genomes for metagenomic binning, comparative biology and taxonomic classification.</title>
        <authorList>
            <person name="Goeker M."/>
        </authorList>
    </citation>
    <scope>NUCLEOTIDE SEQUENCE [LARGE SCALE GENOMIC DNA]</scope>
    <source>
        <strain evidence="10 11">DSM 23229</strain>
    </source>
</reference>
<dbReference type="Pfam" id="PF00933">
    <property type="entry name" value="Glyco_hydro_3"/>
    <property type="match status" value="1"/>
</dbReference>
<dbReference type="GO" id="GO:0005975">
    <property type="term" value="P:carbohydrate metabolic process"/>
    <property type="evidence" value="ECO:0007669"/>
    <property type="project" value="InterPro"/>
</dbReference>
<dbReference type="AlphaFoldDB" id="A0A420X1M6"/>
<evidence type="ECO:0000313" key="11">
    <source>
        <dbReference type="Proteomes" id="UP000281975"/>
    </source>
</evidence>
<evidence type="ECO:0000256" key="2">
    <source>
        <dbReference type="ARBA" id="ARBA00022801"/>
    </source>
</evidence>
<keyword evidence="4 8" id="KW-0326">Glycosidase</keyword>
<keyword evidence="3" id="KW-0119">Carbohydrate metabolism</keyword>
<dbReference type="PANTHER" id="PTHR42715:SF10">
    <property type="entry name" value="BETA-GLUCOSIDASE"/>
    <property type="match status" value="1"/>
</dbReference>
<evidence type="ECO:0000256" key="1">
    <source>
        <dbReference type="ARBA" id="ARBA00005336"/>
    </source>
</evidence>
<dbReference type="InterPro" id="IPR050288">
    <property type="entry name" value="Cellulose_deg_GH3"/>
</dbReference>
<evidence type="ECO:0000256" key="4">
    <source>
        <dbReference type="ARBA" id="ARBA00023295"/>
    </source>
</evidence>
<dbReference type="InterPro" id="IPR036881">
    <property type="entry name" value="Glyco_hydro_3_C_sf"/>
</dbReference>
<dbReference type="Gene3D" id="2.60.40.10">
    <property type="entry name" value="Immunoglobulins"/>
    <property type="match status" value="1"/>
</dbReference>
<dbReference type="SUPFAM" id="SSF52279">
    <property type="entry name" value="Beta-D-glucan exohydrolase, C-terminal domain"/>
    <property type="match status" value="1"/>
</dbReference>
<dbReference type="PANTHER" id="PTHR42715">
    <property type="entry name" value="BETA-GLUCOSIDASE"/>
    <property type="match status" value="1"/>
</dbReference>
<dbReference type="Gene3D" id="3.40.50.1700">
    <property type="entry name" value="Glycoside hydrolase family 3 C-terminal domain"/>
    <property type="match status" value="1"/>
</dbReference>
<dbReference type="Pfam" id="PF14310">
    <property type="entry name" value="Fn3-like"/>
    <property type="match status" value="1"/>
</dbReference>
<dbReference type="Pfam" id="PF01915">
    <property type="entry name" value="Glyco_hydro_3_C"/>
    <property type="match status" value="1"/>
</dbReference>
<dbReference type="SMART" id="SM01217">
    <property type="entry name" value="Fn3_like"/>
    <property type="match status" value="1"/>
</dbReference>
<comment type="caution">
    <text evidence="10">The sequence shown here is derived from an EMBL/GenBank/DDBJ whole genome shotgun (WGS) entry which is preliminary data.</text>
</comment>
<keyword evidence="11" id="KW-1185">Reference proteome</keyword>
<evidence type="ECO:0000313" key="10">
    <source>
        <dbReference type="EMBL" id="RKR07650.1"/>
    </source>
</evidence>
<protein>
    <recommendedName>
        <fullName evidence="7">Beta-D-glucoside glucohydrolase</fullName>
    </recommendedName>
    <alternativeName>
        <fullName evidence="5">Cellobiase</fullName>
    </alternativeName>
    <alternativeName>
        <fullName evidence="6">Gentiobiase</fullName>
    </alternativeName>
</protein>
<proteinExistence type="inferred from homology"/>
<dbReference type="InterPro" id="IPR013783">
    <property type="entry name" value="Ig-like_fold"/>
</dbReference>
<dbReference type="Proteomes" id="UP000281975">
    <property type="component" value="Unassembled WGS sequence"/>
</dbReference>
<feature type="domain" description="Fibronectin type III-like" evidence="9">
    <location>
        <begin position="585"/>
        <end position="655"/>
    </location>
</feature>
<dbReference type="FunFam" id="2.60.40.10:FF:000495">
    <property type="entry name" value="Periplasmic beta-glucosidase"/>
    <property type="match status" value="1"/>
</dbReference>
<dbReference type="EMBL" id="RBIN01000001">
    <property type="protein sequence ID" value="RKR07650.1"/>
    <property type="molecule type" value="Genomic_DNA"/>
</dbReference>
<sequence length="759" mass="82380">MHHRTETLLSQLTLEEKASLCSGADFWHTQAIDRVGIPSVMMSDGPHGLRKQPTGPGDDHLGLLDSVPATCFPTAAGLASSWDPELLERVGVALGEEALAEDVAFLLGPGTNIKRSPLCGRNFEYLSEDPLLSATLAAAYIRGVQSQGVGASLKHFAANNQEHRRMSVDARIDERTLREIYLASFEKAVIEAQPWTVMCAYNRVNGEYCSEHPRLLTDILRNEWGFRGFVVSDWMAVNDRVAGLRAGLELEMPATNGERDRQIVAAVESGELDEAVLDQAVVRLLEGILHAHEARRPDATHDAEAHHQLAREVARDSMVLLANDGVLPLASDRHVAVIGEFAERPRYQGGGSSHVNATRVDTPLAALQATGDQVDYARGFAIDQDHSDQALIEAATDTARRAEVAVLFLGLPERHESEGYDRTHLNLPENQLALLAAVTAVQPNTVVVLANGAPVAMPWASEVSAILEGYLGGQAVGSAIADLLFGHADPAGRLAETFPERLEHTPCYTAFPGEGDTAYYSEGLFVGYRHYDSVGIAPLFPFGHGLSYTRFEYDGLELSHERLTSADRLTVSVAVTNTGQRPGREVVQLYLHDGTETVIMPEQALKAFCKISLAPGESRRVELELARRDFAHYDVALAQWRVPGGRFEVRVGASSRDIRLAHSLEVEGDPQPLPAIHRNTLIGDLAPFPAAMALIKAHLAPIADEVPLLAGMQGERADDASEMMNAMWRYLPLRALVAASGGLLTEAGLETLIAELKAL</sequence>
<keyword evidence="2 8" id="KW-0378">Hydrolase</keyword>
<dbReference type="InterPro" id="IPR019800">
    <property type="entry name" value="Glyco_hydro_3_AS"/>
</dbReference>
<evidence type="ECO:0000256" key="3">
    <source>
        <dbReference type="ARBA" id="ARBA00023277"/>
    </source>
</evidence>
<evidence type="ECO:0000256" key="6">
    <source>
        <dbReference type="ARBA" id="ARBA00032194"/>
    </source>
</evidence>
<accession>A0A420X1M6</accession>
<dbReference type="InterPro" id="IPR026891">
    <property type="entry name" value="Fn3-like"/>
</dbReference>